<evidence type="ECO:0000256" key="1">
    <source>
        <dbReference type="SAM" id="Coils"/>
    </source>
</evidence>
<feature type="domain" description="DUF4709" evidence="3">
    <location>
        <begin position="26"/>
        <end position="132"/>
    </location>
</feature>
<feature type="region of interest" description="Disordered" evidence="2">
    <location>
        <begin position="441"/>
        <end position="477"/>
    </location>
</feature>
<evidence type="ECO:0000313" key="5">
    <source>
        <dbReference type="Proteomes" id="UP000823561"/>
    </source>
</evidence>
<feature type="non-terminal residue" evidence="4">
    <location>
        <position position="501"/>
    </location>
</feature>
<dbReference type="AlphaFoldDB" id="A0AAV6HHZ6"/>
<evidence type="ECO:0000313" key="4">
    <source>
        <dbReference type="EMBL" id="KAG5286863.1"/>
    </source>
</evidence>
<comment type="caution">
    <text evidence="4">The sequence shown here is derived from an EMBL/GenBank/DDBJ whole genome shotgun (WGS) entry which is preliminary data.</text>
</comment>
<reference evidence="4 5" key="1">
    <citation type="submission" date="2020-10" db="EMBL/GenBank/DDBJ databases">
        <title>Chromosome-scale genome assembly of the Allis shad, Alosa alosa.</title>
        <authorList>
            <person name="Margot Z."/>
            <person name="Christophe K."/>
            <person name="Cabau C."/>
            <person name="Louis A."/>
            <person name="Berthelot C."/>
            <person name="Parey E."/>
            <person name="Roest Crollius H."/>
            <person name="Montfort J."/>
            <person name="Robinson-Rechavi M."/>
            <person name="Bucao C."/>
            <person name="Bouchez O."/>
            <person name="Gislard M."/>
            <person name="Lluch J."/>
            <person name="Milhes M."/>
            <person name="Lampietro C."/>
            <person name="Lopez Roques C."/>
            <person name="Donnadieu C."/>
            <person name="Braasch I."/>
            <person name="Desvignes T."/>
            <person name="Postlethwait J."/>
            <person name="Bobe J."/>
            <person name="Guiguen Y."/>
        </authorList>
    </citation>
    <scope>NUCLEOTIDE SEQUENCE [LARGE SCALE GENOMIC DNA]</scope>
    <source>
        <strain evidence="4">M-15738</strain>
        <tissue evidence="4">Blood</tissue>
    </source>
</reference>
<evidence type="ECO:0000259" key="3">
    <source>
        <dbReference type="Pfam" id="PF15821"/>
    </source>
</evidence>
<keyword evidence="5" id="KW-1185">Reference proteome</keyword>
<protein>
    <recommendedName>
        <fullName evidence="3">DUF4709 domain-containing protein</fullName>
    </recommendedName>
</protein>
<gene>
    <name evidence="4" type="ORF">AALO_G00019600</name>
</gene>
<feature type="coiled-coil region" evidence="1">
    <location>
        <begin position="368"/>
        <end position="395"/>
    </location>
</feature>
<dbReference type="EMBL" id="JADWDJ010000001">
    <property type="protein sequence ID" value="KAG5286863.1"/>
    <property type="molecule type" value="Genomic_DNA"/>
</dbReference>
<proteinExistence type="predicted"/>
<evidence type="ECO:0000256" key="2">
    <source>
        <dbReference type="SAM" id="MobiDB-lite"/>
    </source>
</evidence>
<name>A0AAV6HHZ6_9TELE</name>
<organism evidence="4 5">
    <name type="scientific">Alosa alosa</name>
    <name type="common">allis shad</name>
    <dbReference type="NCBI Taxonomy" id="278164"/>
    <lineage>
        <taxon>Eukaryota</taxon>
        <taxon>Metazoa</taxon>
        <taxon>Chordata</taxon>
        <taxon>Craniata</taxon>
        <taxon>Vertebrata</taxon>
        <taxon>Euteleostomi</taxon>
        <taxon>Actinopterygii</taxon>
        <taxon>Neopterygii</taxon>
        <taxon>Teleostei</taxon>
        <taxon>Clupei</taxon>
        <taxon>Clupeiformes</taxon>
        <taxon>Clupeoidei</taxon>
        <taxon>Clupeidae</taxon>
        <taxon>Alosa</taxon>
    </lineage>
</organism>
<sequence length="501" mass="57546">MYSNNYFEDDDSIFNEIEDILNDGKSLEDQLRVGRYKRDMSVQTNASELLPLATLREQNASLRTDMELLRKDVAVKMKCIEAKFHTQIQREAIDLYVSIQKKARGVEDMHKEKVAMLQKSYQHQLVDAINVINGDYKKRQMRTGNSVPGDPNDKRIAEGLLAKIEEKNLEILTLTEQVKEYEERLNSKSDAEVADGAEREWLAEENTRLEDENEKLKDDIYSLHIDLELLRDELEVKENYIEDLANNLKQLTIKAEEERKNLQKVTLENSQLKVQLEMEREAGKKKLDQLKKAMEKEINTIETRRNEEALAAKNMIEQHRQEKREMDKQQEAQNSQRAAERAAAAAAAAALASKVKDAKEDKELSCKLGKLEEIIAEQKAEIQRYKKELRITSRAWEKRFEILRKNFHAIKDEMFLRNNLQRQAAALHYASVSYTLDVPGKNSADQPGKQHGFTAGTPLPHIGAGTQRTDHTSGTAVSSCVSDRDTLSCIDHEFQSQKEDE</sequence>
<feature type="compositionally biased region" description="Basic and acidic residues" evidence="2">
    <location>
        <begin position="319"/>
        <end position="330"/>
    </location>
</feature>
<dbReference type="PANTHER" id="PTHR22382:SF7">
    <property type="entry name" value="RIKEN CDNA 4921504E06 GENE"/>
    <property type="match status" value="1"/>
</dbReference>
<dbReference type="InterPro" id="IPR031651">
    <property type="entry name" value="DUF4709"/>
</dbReference>
<feature type="region of interest" description="Disordered" evidence="2">
    <location>
        <begin position="319"/>
        <end position="341"/>
    </location>
</feature>
<feature type="compositionally biased region" description="Low complexity" evidence="2">
    <location>
        <begin position="331"/>
        <end position="341"/>
    </location>
</feature>
<accession>A0AAV6HHZ6</accession>
<dbReference type="Pfam" id="PF15821">
    <property type="entry name" value="DUF4709"/>
    <property type="match status" value="1"/>
</dbReference>
<keyword evidence="1" id="KW-0175">Coiled coil</keyword>
<dbReference type="PANTHER" id="PTHR22382">
    <property type="entry name" value="RIKEN CDNA 4921504E06 GENE"/>
    <property type="match status" value="1"/>
</dbReference>
<dbReference type="InterPro" id="IPR040119">
    <property type="entry name" value="C10orf67-like"/>
</dbReference>
<dbReference type="Proteomes" id="UP000823561">
    <property type="component" value="Chromosome 1"/>
</dbReference>